<dbReference type="RefSeq" id="WP_092372796.1">
    <property type="nucleotide sequence ID" value="NZ_FORX01000002.1"/>
</dbReference>
<dbReference type="GO" id="GO:0003723">
    <property type="term" value="F:RNA binding"/>
    <property type="evidence" value="ECO:0007669"/>
    <property type="project" value="UniProtKB-KW"/>
</dbReference>
<keyword evidence="6" id="KW-0067">ATP-binding</keyword>
<dbReference type="Proteomes" id="UP000198635">
    <property type="component" value="Unassembled WGS sequence"/>
</dbReference>
<organism evidence="11 12">
    <name type="scientific">Desulfomicrobium apsheronum</name>
    <dbReference type="NCBI Taxonomy" id="52560"/>
    <lineage>
        <taxon>Bacteria</taxon>
        <taxon>Pseudomonadati</taxon>
        <taxon>Thermodesulfobacteriota</taxon>
        <taxon>Desulfovibrionia</taxon>
        <taxon>Desulfovibrionales</taxon>
        <taxon>Desulfomicrobiaceae</taxon>
        <taxon>Desulfomicrobium</taxon>
    </lineage>
</organism>
<comment type="similarity">
    <text evidence="9">Belongs to the tRNA nucleotidyltransferase/poly(A) polymerase family.</text>
</comment>
<evidence type="ECO:0000256" key="3">
    <source>
        <dbReference type="ARBA" id="ARBA00022695"/>
    </source>
</evidence>
<feature type="domain" description="Poly A polymerase head" evidence="10">
    <location>
        <begin position="62"/>
        <end position="104"/>
    </location>
</feature>
<evidence type="ECO:0000259" key="10">
    <source>
        <dbReference type="Pfam" id="PF01743"/>
    </source>
</evidence>
<reference evidence="12" key="1">
    <citation type="submission" date="2016-10" db="EMBL/GenBank/DDBJ databases">
        <authorList>
            <person name="Varghese N."/>
            <person name="Submissions S."/>
        </authorList>
    </citation>
    <scope>NUCLEOTIDE SEQUENCE [LARGE SCALE GENOMIC DNA]</scope>
    <source>
        <strain evidence="12">DSM 5918</strain>
    </source>
</reference>
<dbReference type="EMBL" id="FORX01000002">
    <property type="protein sequence ID" value="SFJ33619.1"/>
    <property type="molecule type" value="Genomic_DNA"/>
</dbReference>
<keyword evidence="3" id="KW-0548">Nucleotidyltransferase</keyword>
<dbReference type="PANTHER" id="PTHR47545:SF1">
    <property type="entry name" value="MULTIFUNCTIONAL CCA PROTEIN"/>
    <property type="match status" value="1"/>
</dbReference>
<dbReference type="AlphaFoldDB" id="A0A1I3QJ71"/>
<evidence type="ECO:0000313" key="11">
    <source>
        <dbReference type="EMBL" id="SFJ33619.1"/>
    </source>
</evidence>
<dbReference type="InterPro" id="IPR002646">
    <property type="entry name" value="PolA_pol_head_dom"/>
</dbReference>
<proteinExistence type="inferred from homology"/>
<dbReference type="InterPro" id="IPR050124">
    <property type="entry name" value="tRNA_CCA-adding_enzyme"/>
</dbReference>
<dbReference type="InterPro" id="IPR043519">
    <property type="entry name" value="NT_sf"/>
</dbReference>
<dbReference type="GO" id="GO:0008033">
    <property type="term" value="P:tRNA processing"/>
    <property type="evidence" value="ECO:0007669"/>
    <property type="project" value="UniProtKB-KW"/>
</dbReference>
<dbReference type="GO" id="GO:0005524">
    <property type="term" value="F:ATP binding"/>
    <property type="evidence" value="ECO:0007669"/>
    <property type="project" value="UniProtKB-KW"/>
</dbReference>
<keyword evidence="5" id="KW-0547">Nucleotide-binding</keyword>
<keyword evidence="12" id="KW-1185">Reference proteome</keyword>
<dbReference type="Gene3D" id="1.10.3090.10">
    <property type="entry name" value="cca-adding enzyme, domain 2"/>
    <property type="match status" value="1"/>
</dbReference>
<evidence type="ECO:0000256" key="4">
    <source>
        <dbReference type="ARBA" id="ARBA00022723"/>
    </source>
</evidence>
<evidence type="ECO:0000256" key="2">
    <source>
        <dbReference type="ARBA" id="ARBA00022694"/>
    </source>
</evidence>
<evidence type="ECO:0000256" key="1">
    <source>
        <dbReference type="ARBA" id="ARBA00022679"/>
    </source>
</evidence>
<dbReference type="STRING" id="52560.SAMN04488082_102343"/>
<evidence type="ECO:0000256" key="7">
    <source>
        <dbReference type="ARBA" id="ARBA00022842"/>
    </source>
</evidence>
<protein>
    <submittedName>
        <fullName evidence="11">tRNA nucleotidyltransferase (CCA-adding enzyme)</fullName>
    </submittedName>
</protein>
<evidence type="ECO:0000313" key="12">
    <source>
        <dbReference type="Proteomes" id="UP000198635"/>
    </source>
</evidence>
<evidence type="ECO:0000256" key="6">
    <source>
        <dbReference type="ARBA" id="ARBA00022840"/>
    </source>
</evidence>
<keyword evidence="1 9" id="KW-0808">Transferase</keyword>
<dbReference type="PANTHER" id="PTHR47545">
    <property type="entry name" value="MULTIFUNCTIONAL CCA PROTEIN"/>
    <property type="match status" value="1"/>
</dbReference>
<keyword evidence="7" id="KW-0460">Magnesium</keyword>
<dbReference type="GO" id="GO:0016779">
    <property type="term" value="F:nucleotidyltransferase activity"/>
    <property type="evidence" value="ECO:0007669"/>
    <property type="project" value="UniProtKB-KW"/>
</dbReference>
<dbReference type="GO" id="GO:0046872">
    <property type="term" value="F:metal ion binding"/>
    <property type="evidence" value="ECO:0007669"/>
    <property type="project" value="UniProtKB-KW"/>
</dbReference>
<dbReference type="OrthoDB" id="9805698at2"/>
<evidence type="ECO:0000256" key="8">
    <source>
        <dbReference type="ARBA" id="ARBA00022884"/>
    </source>
</evidence>
<accession>A0A1I3QJ71</accession>
<keyword evidence="2" id="KW-0819">tRNA processing</keyword>
<dbReference type="Gene3D" id="3.30.460.10">
    <property type="entry name" value="Beta Polymerase, domain 2"/>
    <property type="match status" value="2"/>
</dbReference>
<keyword evidence="8 9" id="KW-0694">RNA-binding</keyword>
<name>A0A1I3QJ71_9BACT</name>
<dbReference type="SUPFAM" id="SSF81301">
    <property type="entry name" value="Nucleotidyltransferase"/>
    <property type="match status" value="1"/>
</dbReference>
<dbReference type="SUPFAM" id="SSF81891">
    <property type="entry name" value="Poly A polymerase C-terminal region-like"/>
    <property type="match status" value="1"/>
</dbReference>
<keyword evidence="4" id="KW-0479">Metal-binding</keyword>
<sequence length="382" mass="41431">MKIYLVGGAVRDQMRGQTPVDFDFVAIGGDERELRRRVPGLTRVGQGIPVFVRGKSQYTISDFSSIEDDLCSRDLTINALARDDSGQIVAHPKALADLRDKILRPVAPANFLADPLRVIRAARFAAAFPDFTVHEQLLAAMSGVSADALGRVAAERVGQEVLKACAAPAPGNFLRVLQAGGRLAPWLAEFTDAHSIPAGPPEFHDASVLEHTARVMDRCAGDALGAWMALCHDLGKTVTPAELLPRHHGHEAVGPDMAQGLALRLRLPNRHGAAGRLAARWHMAAGRYSDLKRSTRVRLLLELDKAGIMKNFFRLVAADRGGEQLELARRELAVIKSVRLPEKHRDLGPRSADILLMLRCEALNENSRAQGASEDGSAGMRG</sequence>
<evidence type="ECO:0000256" key="5">
    <source>
        <dbReference type="ARBA" id="ARBA00022741"/>
    </source>
</evidence>
<gene>
    <name evidence="11" type="ORF">SAMN04488082_102343</name>
</gene>
<evidence type="ECO:0000256" key="9">
    <source>
        <dbReference type="RuleBase" id="RU003953"/>
    </source>
</evidence>
<dbReference type="Pfam" id="PF01743">
    <property type="entry name" value="PolyA_pol"/>
    <property type="match status" value="1"/>
</dbReference>